<evidence type="ECO:0000256" key="2">
    <source>
        <dbReference type="ARBA" id="ARBA00022679"/>
    </source>
</evidence>
<dbReference type="EMBL" id="CP002032">
    <property type="protein sequence ID" value="ADH60024.1"/>
    <property type="molecule type" value="Genomic_DNA"/>
</dbReference>
<evidence type="ECO:0000313" key="8">
    <source>
        <dbReference type="EMBL" id="ADH60024.1"/>
    </source>
</evidence>
<comment type="similarity">
    <text evidence="1 6">Belongs to the carbohydrate kinase PfkB family.</text>
</comment>
<reference evidence="8 9" key="1">
    <citation type="submission" date="2010-05" db="EMBL/GenBank/DDBJ databases">
        <title>Complete sequence of Thermoanaerobacter mathranii subsp. mathranii mathranii str. A3.</title>
        <authorList>
            <consortium name="US DOE Joint Genome Institute"/>
            <person name="Lucas S."/>
            <person name="Copeland A."/>
            <person name="Lapidus A."/>
            <person name="Cheng J.-F."/>
            <person name="Bruce D."/>
            <person name="Goodwin L."/>
            <person name="Pitluck S."/>
            <person name="Held B."/>
            <person name="Detter J.C."/>
            <person name="Han C."/>
            <person name="Tapia R."/>
            <person name="Land M."/>
            <person name="Hauser L."/>
            <person name="Kyrpides N."/>
            <person name="Mikhailova N."/>
            <person name="Zhou J."/>
            <person name="Hemme C."/>
            <person name="Woyke T."/>
        </authorList>
    </citation>
    <scope>NUCLEOTIDE SEQUENCE [LARGE SCALE GENOMIC DNA]</scope>
    <source>
        <strain evidence="8 9">A3</strain>
    </source>
</reference>
<dbReference type="PROSITE" id="PS00584">
    <property type="entry name" value="PFKB_KINASES_2"/>
    <property type="match status" value="1"/>
</dbReference>
<dbReference type="RefSeq" id="WP_013149665.1">
    <property type="nucleotide sequence ID" value="NC_014209.1"/>
</dbReference>
<dbReference type="InterPro" id="IPR011611">
    <property type="entry name" value="PfkB_dom"/>
</dbReference>
<dbReference type="Proteomes" id="UP000002064">
    <property type="component" value="Chromosome"/>
</dbReference>
<proteinExistence type="inferred from homology"/>
<dbReference type="PANTHER" id="PTHR43085">
    <property type="entry name" value="HEXOKINASE FAMILY MEMBER"/>
    <property type="match status" value="1"/>
</dbReference>
<feature type="domain" description="Carbohydrate kinase PfkB" evidence="7">
    <location>
        <begin position="2"/>
        <end position="299"/>
    </location>
</feature>
<protein>
    <submittedName>
        <fullName evidence="8">PfkB domain protein</fullName>
    </submittedName>
</protein>
<keyword evidence="9" id="KW-1185">Reference proteome</keyword>
<dbReference type="InterPro" id="IPR050306">
    <property type="entry name" value="PfkB_Carbo_kinase"/>
</dbReference>
<dbReference type="InterPro" id="IPR002173">
    <property type="entry name" value="Carboh/pur_kinase_PfkB_CS"/>
</dbReference>
<evidence type="ECO:0000256" key="1">
    <source>
        <dbReference type="ARBA" id="ARBA00010688"/>
    </source>
</evidence>
<keyword evidence="4 6" id="KW-0418">Kinase</keyword>
<evidence type="ECO:0000256" key="4">
    <source>
        <dbReference type="ARBA" id="ARBA00022777"/>
    </source>
</evidence>
<dbReference type="CDD" id="cd01166">
    <property type="entry name" value="KdgK"/>
    <property type="match status" value="1"/>
</dbReference>
<dbReference type="InterPro" id="IPR002139">
    <property type="entry name" value="Ribo/fructo_kinase"/>
</dbReference>
<evidence type="ECO:0000259" key="7">
    <source>
        <dbReference type="Pfam" id="PF00294"/>
    </source>
</evidence>
<keyword evidence="5" id="KW-0067">ATP-binding</keyword>
<sequence length="315" mass="34615">MPTVVTLGEAMVVFTAEEYIPLEYATSFKKGLGGAEANFAIGVRRLGFDVGWISRVGKDPFGNFIIKNLKSEGVDVSGVKIDEDHPTGIYFKEKRNSIITNVYYYRKGSAASFMVPEDLDEGYIASAKILHITGITPALSDTCRATVYKAIEIAKSHNITISFDPNIRLKLWKDNEYKKVLLDIAQYADIVLPGLEEGKMLFGITEPESIAKKFLDMGAKIVALKLGDKGAMLVTQEQTIYQSSSKVKEVDPVGAGDGFDAGFIVGLLRGWELKECLRLANDVGAIVVSTKGDMEGLPTMEEVEIFRGNMVHIER</sequence>
<dbReference type="Pfam" id="PF00294">
    <property type="entry name" value="PfkB"/>
    <property type="match status" value="1"/>
</dbReference>
<dbReference type="SUPFAM" id="SSF53613">
    <property type="entry name" value="Ribokinase-like"/>
    <property type="match status" value="1"/>
</dbReference>
<evidence type="ECO:0000256" key="5">
    <source>
        <dbReference type="ARBA" id="ARBA00022840"/>
    </source>
</evidence>
<dbReference type="InterPro" id="IPR029056">
    <property type="entry name" value="Ribokinase-like"/>
</dbReference>
<keyword evidence="2 6" id="KW-0808">Transferase</keyword>
<dbReference type="PANTHER" id="PTHR43085:SF1">
    <property type="entry name" value="PSEUDOURIDINE KINASE-RELATED"/>
    <property type="match status" value="1"/>
</dbReference>
<evidence type="ECO:0000313" key="9">
    <source>
        <dbReference type="Proteomes" id="UP000002064"/>
    </source>
</evidence>
<organism evidence="8 9">
    <name type="scientific">Thermoanaerobacter mathranii subsp. mathranii (strain DSM 11426 / CCUG 53645 / CIP 108742 / A3)</name>
    <dbReference type="NCBI Taxonomy" id="583358"/>
    <lineage>
        <taxon>Bacteria</taxon>
        <taxon>Bacillati</taxon>
        <taxon>Bacillota</taxon>
        <taxon>Clostridia</taxon>
        <taxon>Thermoanaerobacterales</taxon>
        <taxon>Thermoanaerobacteraceae</taxon>
        <taxon>Thermoanaerobacter</taxon>
    </lineage>
</organism>
<dbReference type="PRINTS" id="PR00990">
    <property type="entry name" value="RIBOKINASE"/>
</dbReference>
<evidence type="ECO:0000256" key="3">
    <source>
        <dbReference type="ARBA" id="ARBA00022741"/>
    </source>
</evidence>
<evidence type="ECO:0000256" key="6">
    <source>
        <dbReference type="RuleBase" id="RU003704"/>
    </source>
</evidence>
<keyword evidence="3" id="KW-0547">Nucleotide-binding</keyword>
<accession>A0ABN3Z2J4</accession>
<dbReference type="Gene3D" id="3.40.1190.20">
    <property type="match status" value="1"/>
</dbReference>
<name>A0ABN3Z2J4_THEM3</name>
<gene>
    <name evidence="8" type="ordered locus">Tmath_0240</name>
</gene>